<dbReference type="EMBL" id="JBHTLK010000051">
    <property type="protein sequence ID" value="MFD1147955.1"/>
    <property type="molecule type" value="Genomic_DNA"/>
</dbReference>
<dbReference type="Proteomes" id="UP001597168">
    <property type="component" value="Unassembled WGS sequence"/>
</dbReference>
<dbReference type="RefSeq" id="WP_380723417.1">
    <property type="nucleotide sequence ID" value="NZ_JBHTLK010000051.1"/>
</dbReference>
<evidence type="ECO:0000259" key="1">
    <source>
        <dbReference type="PROSITE" id="PS50943"/>
    </source>
</evidence>
<dbReference type="InterPro" id="IPR010982">
    <property type="entry name" value="Lambda_DNA-bd_dom_sf"/>
</dbReference>
<protein>
    <submittedName>
        <fullName evidence="2">Multiprotein-bridging factor 1 family protein</fullName>
    </submittedName>
</protein>
<dbReference type="SUPFAM" id="SSF47413">
    <property type="entry name" value="lambda repressor-like DNA-binding domains"/>
    <property type="match status" value="1"/>
</dbReference>
<comment type="caution">
    <text evidence="2">The sequence shown here is derived from an EMBL/GenBank/DDBJ whole genome shotgun (WGS) entry which is preliminary data.</text>
</comment>
<name>A0ABW3QT24_9PSEU</name>
<organism evidence="2 3">
    <name type="scientific">Saccharothrix hoggarensis</name>
    <dbReference type="NCBI Taxonomy" id="913853"/>
    <lineage>
        <taxon>Bacteria</taxon>
        <taxon>Bacillati</taxon>
        <taxon>Actinomycetota</taxon>
        <taxon>Actinomycetes</taxon>
        <taxon>Pseudonocardiales</taxon>
        <taxon>Pseudonocardiaceae</taxon>
        <taxon>Saccharothrix</taxon>
    </lineage>
</organism>
<dbReference type="InterPro" id="IPR001387">
    <property type="entry name" value="Cro/C1-type_HTH"/>
</dbReference>
<evidence type="ECO:0000313" key="3">
    <source>
        <dbReference type="Proteomes" id="UP001597168"/>
    </source>
</evidence>
<gene>
    <name evidence="2" type="ORF">ACFQ3T_12540</name>
</gene>
<feature type="domain" description="HTH cro/C1-type" evidence="1">
    <location>
        <begin position="2"/>
        <end position="35"/>
    </location>
</feature>
<evidence type="ECO:0000313" key="2">
    <source>
        <dbReference type="EMBL" id="MFD1147955.1"/>
    </source>
</evidence>
<dbReference type="PROSITE" id="PS50943">
    <property type="entry name" value="HTH_CROC1"/>
    <property type="match status" value="1"/>
</dbReference>
<reference evidence="3" key="1">
    <citation type="journal article" date="2019" name="Int. J. Syst. Evol. Microbiol.">
        <title>The Global Catalogue of Microorganisms (GCM) 10K type strain sequencing project: providing services to taxonomists for standard genome sequencing and annotation.</title>
        <authorList>
            <consortium name="The Broad Institute Genomics Platform"/>
            <consortium name="The Broad Institute Genome Sequencing Center for Infectious Disease"/>
            <person name="Wu L."/>
            <person name="Ma J."/>
        </authorList>
    </citation>
    <scope>NUCLEOTIDE SEQUENCE [LARGE SCALE GENOMIC DNA]</scope>
    <source>
        <strain evidence="3">CCUG 60214</strain>
    </source>
</reference>
<accession>A0ABW3QT24</accession>
<dbReference type="Gene3D" id="1.10.260.40">
    <property type="entry name" value="lambda repressor-like DNA-binding domains"/>
    <property type="match status" value="1"/>
</dbReference>
<dbReference type="Pfam" id="PF01381">
    <property type="entry name" value="HTH_3"/>
    <property type="match status" value="1"/>
</dbReference>
<keyword evidence="3" id="KW-1185">Reference proteome</keyword>
<proteinExistence type="predicted"/>
<dbReference type="SMART" id="SM00530">
    <property type="entry name" value="HTH_XRE"/>
    <property type="match status" value="1"/>
</dbReference>
<sequence length="349" mass="37962">MLKLGRQTAGLTQEKLAELLGVDATTVQGWESGRRPLAAVGAGELVKVAARLSRAGAPASTGRHLNEAIAADLVLSTGIAAGDSWIDPDRHPLAAVVHRKTITNLITWPFTGDTPPQLSEFTSKVSRRGPVAPHPLLHPDERARFFDHLIHVAERSGYAGEPLLRRQSVYLLGFDRRAHVADWLRDEWHRVGRRTLPENDITGLLEARSASVALASTGEGEHIHDFVGRMSGTRAEVANLNYWAYWIGELDDVRIDDSFMGDEDTRSWNGGALLAHLAGRLAPTAPHLPLNLHTLHALVAARPALLAARPRVRTSLAESLDRLASDGSLSRTGRDQVAGLRYALRISGL</sequence>
<dbReference type="CDD" id="cd00093">
    <property type="entry name" value="HTH_XRE"/>
    <property type="match status" value="1"/>
</dbReference>